<dbReference type="Pfam" id="PF00589">
    <property type="entry name" value="Phage_integrase"/>
    <property type="match status" value="1"/>
</dbReference>
<evidence type="ECO:0000259" key="4">
    <source>
        <dbReference type="PROSITE" id="PS51898"/>
    </source>
</evidence>
<evidence type="ECO:0000256" key="1">
    <source>
        <dbReference type="ARBA" id="ARBA00008857"/>
    </source>
</evidence>
<accession>A0ABS4GNJ0</accession>
<keyword evidence="2" id="KW-0238">DNA-binding</keyword>
<dbReference type="InterPro" id="IPR002104">
    <property type="entry name" value="Integrase_catalytic"/>
</dbReference>
<name>A0ABS4GNJ0_9BACL</name>
<protein>
    <submittedName>
        <fullName evidence="5">Integrase</fullName>
    </submittedName>
</protein>
<organism evidence="5 6">
    <name type="scientific">Ammoniphilus resinae</name>
    <dbReference type="NCBI Taxonomy" id="861532"/>
    <lineage>
        <taxon>Bacteria</taxon>
        <taxon>Bacillati</taxon>
        <taxon>Bacillota</taxon>
        <taxon>Bacilli</taxon>
        <taxon>Bacillales</taxon>
        <taxon>Paenibacillaceae</taxon>
        <taxon>Aneurinibacillus group</taxon>
        <taxon>Ammoniphilus</taxon>
    </lineage>
</organism>
<dbReference type="Gene3D" id="1.10.443.10">
    <property type="entry name" value="Intergrase catalytic core"/>
    <property type="match status" value="1"/>
</dbReference>
<evidence type="ECO:0000313" key="6">
    <source>
        <dbReference type="Proteomes" id="UP001519343"/>
    </source>
</evidence>
<gene>
    <name evidence="5" type="ORF">J2Z37_001846</name>
</gene>
<sequence>MNSLRIQAKEMSFHERLQQELSSYQEKMFNDDGTVTTKIVENPYFLVNDVWNFEEVGNILQFQKQFSNHRGDHNKLNFRVKSPSIKLEIKYIWYHKLFGDKWTINTAFNSYNDSLNKLTRFLNEEYTDLFSLLDLDIEKVHQEWIIWLEENGFKTKSSRKYNTDGRSYNVNSANATFLRSIYSYLYNITDSREEWDKDRWDVRILNKKYGIKYNKSHDQFHLDFGKIDLLNMREILKKYIKQRLLSRNNFSWGAAKHYILYIPMFISFILSIEPTWRDLKALRRSHIERYIEWLHEYAHNNIKRKDAHPELYISTSLKCVSKFLEDIQRYDYDTAPETPVRRLILPEDKPKEKKKSIDQIDYIPDYVLEQLFSHINDLHKEVQPVLWVAFKTGLRISDVLGLTQNCLVKLNGKYYIETDIEKTYVEGHRIPIDEQLADIVAVLINNSENNSNNDNNPEKYIFVRYRGSRKGNPFVQGWVQRTLNKLSKEKKIKDENGELFHFKTHQFRHTYAVKMLNGGADILTVQELLAHASPEMTMRYAKLLDNTKRKAFEEAIKQGVFSFDLNGEIQEIKPNEDIPPDILETLWQDHKLNAIDNPYGTCHARINGNCPHAEEPPCLTCNGGSPCKDLAIGFSELDTQKYELLVRTTTRTIESLEQRGRVDIAEKNKKNLERYEHILTTIREGNIIFGRLDRLKRKQGVLHG</sequence>
<dbReference type="InterPro" id="IPR050090">
    <property type="entry name" value="Tyrosine_recombinase_XerCD"/>
</dbReference>
<evidence type="ECO:0000256" key="2">
    <source>
        <dbReference type="ARBA" id="ARBA00023125"/>
    </source>
</evidence>
<dbReference type="EMBL" id="JAGGKT010000004">
    <property type="protein sequence ID" value="MBP1931845.1"/>
    <property type="molecule type" value="Genomic_DNA"/>
</dbReference>
<evidence type="ECO:0000313" key="5">
    <source>
        <dbReference type="EMBL" id="MBP1931845.1"/>
    </source>
</evidence>
<evidence type="ECO:0000256" key="3">
    <source>
        <dbReference type="ARBA" id="ARBA00023172"/>
    </source>
</evidence>
<reference evidence="5 6" key="1">
    <citation type="submission" date="2021-03" db="EMBL/GenBank/DDBJ databases">
        <title>Genomic Encyclopedia of Type Strains, Phase IV (KMG-IV): sequencing the most valuable type-strain genomes for metagenomic binning, comparative biology and taxonomic classification.</title>
        <authorList>
            <person name="Goeker M."/>
        </authorList>
    </citation>
    <scope>NUCLEOTIDE SEQUENCE [LARGE SCALE GENOMIC DNA]</scope>
    <source>
        <strain evidence="5 6">DSM 24738</strain>
    </source>
</reference>
<dbReference type="SUPFAM" id="SSF56349">
    <property type="entry name" value="DNA breaking-rejoining enzymes"/>
    <property type="match status" value="1"/>
</dbReference>
<feature type="domain" description="Tyr recombinase" evidence="4">
    <location>
        <begin position="340"/>
        <end position="553"/>
    </location>
</feature>
<dbReference type="InterPro" id="IPR013762">
    <property type="entry name" value="Integrase-like_cat_sf"/>
</dbReference>
<dbReference type="Proteomes" id="UP001519343">
    <property type="component" value="Unassembled WGS sequence"/>
</dbReference>
<dbReference type="PROSITE" id="PS51898">
    <property type="entry name" value="TYR_RECOMBINASE"/>
    <property type="match status" value="1"/>
</dbReference>
<dbReference type="PANTHER" id="PTHR30349:SF41">
    <property type="entry name" value="INTEGRASE_RECOMBINASE PROTEIN MJ0367-RELATED"/>
    <property type="match status" value="1"/>
</dbReference>
<comment type="similarity">
    <text evidence="1">Belongs to the 'phage' integrase family.</text>
</comment>
<comment type="caution">
    <text evidence="5">The sequence shown here is derived from an EMBL/GenBank/DDBJ whole genome shotgun (WGS) entry which is preliminary data.</text>
</comment>
<keyword evidence="6" id="KW-1185">Reference proteome</keyword>
<dbReference type="InterPro" id="IPR011010">
    <property type="entry name" value="DNA_brk_join_enz"/>
</dbReference>
<dbReference type="CDD" id="cd01187">
    <property type="entry name" value="INT_tnpB_C_Tn554"/>
    <property type="match status" value="1"/>
</dbReference>
<keyword evidence="3" id="KW-0233">DNA recombination</keyword>
<proteinExistence type="inferred from homology"/>
<dbReference type="PANTHER" id="PTHR30349">
    <property type="entry name" value="PHAGE INTEGRASE-RELATED"/>
    <property type="match status" value="1"/>
</dbReference>